<evidence type="ECO:0000313" key="1">
    <source>
        <dbReference type="EMBL" id="KAJ7348651.1"/>
    </source>
</evidence>
<keyword evidence="2" id="KW-1185">Reference proteome</keyword>
<dbReference type="EMBL" id="JARIHO010000017">
    <property type="protein sequence ID" value="KAJ7348651.1"/>
    <property type="molecule type" value="Genomic_DNA"/>
</dbReference>
<reference evidence="1" key="1">
    <citation type="submission" date="2023-03" db="EMBL/GenBank/DDBJ databases">
        <title>Massive genome expansion in bonnet fungi (Mycena s.s.) driven by repeated elements and novel gene families across ecological guilds.</title>
        <authorList>
            <consortium name="Lawrence Berkeley National Laboratory"/>
            <person name="Harder C.B."/>
            <person name="Miyauchi S."/>
            <person name="Viragh M."/>
            <person name="Kuo A."/>
            <person name="Thoen E."/>
            <person name="Andreopoulos B."/>
            <person name="Lu D."/>
            <person name="Skrede I."/>
            <person name="Drula E."/>
            <person name="Henrissat B."/>
            <person name="Morin E."/>
            <person name="Kohler A."/>
            <person name="Barry K."/>
            <person name="LaButti K."/>
            <person name="Morin E."/>
            <person name="Salamov A."/>
            <person name="Lipzen A."/>
            <person name="Mereny Z."/>
            <person name="Hegedus B."/>
            <person name="Baldrian P."/>
            <person name="Stursova M."/>
            <person name="Weitz H."/>
            <person name="Taylor A."/>
            <person name="Grigoriev I.V."/>
            <person name="Nagy L.G."/>
            <person name="Martin F."/>
            <person name="Kauserud H."/>
        </authorList>
    </citation>
    <scope>NUCLEOTIDE SEQUENCE</scope>
    <source>
        <strain evidence="1">CBHHK002</strain>
    </source>
</reference>
<organism evidence="1 2">
    <name type="scientific">Mycena albidolilacea</name>
    <dbReference type="NCBI Taxonomy" id="1033008"/>
    <lineage>
        <taxon>Eukaryota</taxon>
        <taxon>Fungi</taxon>
        <taxon>Dikarya</taxon>
        <taxon>Basidiomycota</taxon>
        <taxon>Agaricomycotina</taxon>
        <taxon>Agaricomycetes</taxon>
        <taxon>Agaricomycetidae</taxon>
        <taxon>Agaricales</taxon>
        <taxon>Marasmiineae</taxon>
        <taxon>Mycenaceae</taxon>
        <taxon>Mycena</taxon>
    </lineage>
</organism>
<protein>
    <submittedName>
        <fullName evidence="1">Uncharacterized protein</fullName>
    </submittedName>
</protein>
<evidence type="ECO:0000313" key="2">
    <source>
        <dbReference type="Proteomes" id="UP001218218"/>
    </source>
</evidence>
<name>A0AAD7A392_9AGAR</name>
<dbReference type="Proteomes" id="UP001218218">
    <property type="component" value="Unassembled WGS sequence"/>
</dbReference>
<feature type="non-terminal residue" evidence="1">
    <location>
        <position position="1"/>
    </location>
</feature>
<comment type="caution">
    <text evidence="1">The sequence shown here is derived from an EMBL/GenBank/DDBJ whole genome shotgun (WGS) entry which is preliminary data.</text>
</comment>
<sequence length="55" mass="6095">GKKGNNRKYFVGRNSRTNYKAASANLELITIIECVSIDDALDPGFVFPGKEFCPE</sequence>
<proteinExistence type="predicted"/>
<feature type="non-terminal residue" evidence="1">
    <location>
        <position position="55"/>
    </location>
</feature>
<gene>
    <name evidence="1" type="ORF">DFH08DRAFT_618033</name>
</gene>
<dbReference type="AlphaFoldDB" id="A0AAD7A392"/>
<accession>A0AAD7A392</accession>